<dbReference type="Gene3D" id="3.60.10.10">
    <property type="entry name" value="Endonuclease/exonuclease/phosphatase"/>
    <property type="match status" value="1"/>
</dbReference>
<name>A0ABQ7WEN9_SOLTU</name>
<protein>
    <recommendedName>
        <fullName evidence="3">Endonuclease/exonuclease/phosphatase domain-containing protein</fullName>
    </recommendedName>
</protein>
<dbReference type="PANTHER" id="PTHR35218:SF8">
    <property type="entry name" value="ENDONUCLEASE_EXONUCLEASE_PHOSPHATASE"/>
    <property type="match status" value="1"/>
</dbReference>
<dbReference type="PANTHER" id="PTHR35218">
    <property type="entry name" value="RNASE H DOMAIN-CONTAINING PROTEIN"/>
    <property type="match status" value="1"/>
</dbReference>
<dbReference type="InterPro" id="IPR036691">
    <property type="entry name" value="Endo/exonu/phosph_ase_sf"/>
</dbReference>
<proteinExistence type="predicted"/>
<evidence type="ECO:0000313" key="1">
    <source>
        <dbReference type="EMBL" id="KAH0779196.1"/>
    </source>
</evidence>
<dbReference type="Proteomes" id="UP000826656">
    <property type="component" value="Unassembled WGS sequence"/>
</dbReference>
<reference evidence="1 2" key="1">
    <citation type="journal article" date="2021" name="bioRxiv">
        <title>Chromosome-scale and haplotype-resolved genome assembly of a tetraploid potato cultivar.</title>
        <authorList>
            <person name="Sun H."/>
            <person name="Jiao W.-B."/>
            <person name="Krause K."/>
            <person name="Campoy J.A."/>
            <person name="Goel M."/>
            <person name="Folz-Donahue K."/>
            <person name="Kukat C."/>
            <person name="Huettel B."/>
            <person name="Schneeberger K."/>
        </authorList>
    </citation>
    <scope>NUCLEOTIDE SEQUENCE [LARGE SCALE GENOMIC DNA]</scope>
    <source>
        <strain evidence="1">SolTubOtavaFocal</strain>
        <tissue evidence="1">Leaves</tissue>
    </source>
</reference>
<accession>A0ABQ7WEN9</accession>
<sequence length="195" mass="21798">MTIVAYCPQEMKRKGRDCRSKQGLQEQATSLNLMMDFIIWNARGVNNASFRRQCGAIVNIHKPALLVLQETKMTKHQSLTEELKFDSQIQSTANGLSGGIVIMWNEDTLKLENLSITPQGIHVTIKVLPNSPSCFFSTIYASPDFNTRTNLWKELGNLSKTITGEWLIGGDFIEVLHANDKLGGNSISYSKTSLF</sequence>
<keyword evidence="2" id="KW-1185">Reference proteome</keyword>
<organism evidence="1 2">
    <name type="scientific">Solanum tuberosum</name>
    <name type="common">Potato</name>
    <dbReference type="NCBI Taxonomy" id="4113"/>
    <lineage>
        <taxon>Eukaryota</taxon>
        <taxon>Viridiplantae</taxon>
        <taxon>Streptophyta</taxon>
        <taxon>Embryophyta</taxon>
        <taxon>Tracheophyta</taxon>
        <taxon>Spermatophyta</taxon>
        <taxon>Magnoliopsida</taxon>
        <taxon>eudicotyledons</taxon>
        <taxon>Gunneridae</taxon>
        <taxon>Pentapetalae</taxon>
        <taxon>asterids</taxon>
        <taxon>lamiids</taxon>
        <taxon>Solanales</taxon>
        <taxon>Solanaceae</taxon>
        <taxon>Solanoideae</taxon>
        <taxon>Solaneae</taxon>
        <taxon>Solanum</taxon>
    </lineage>
</organism>
<dbReference type="SUPFAM" id="SSF56219">
    <property type="entry name" value="DNase I-like"/>
    <property type="match status" value="1"/>
</dbReference>
<evidence type="ECO:0000313" key="2">
    <source>
        <dbReference type="Proteomes" id="UP000826656"/>
    </source>
</evidence>
<gene>
    <name evidence="1" type="ORF">KY290_005623</name>
</gene>
<evidence type="ECO:0008006" key="3">
    <source>
        <dbReference type="Google" id="ProtNLM"/>
    </source>
</evidence>
<comment type="caution">
    <text evidence="1">The sequence shown here is derived from an EMBL/GenBank/DDBJ whole genome shotgun (WGS) entry which is preliminary data.</text>
</comment>
<dbReference type="EMBL" id="JAIVGD010000002">
    <property type="protein sequence ID" value="KAH0779196.1"/>
    <property type="molecule type" value="Genomic_DNA"/>
</dbReference>